<evidence type="ECO:0000313" key="3">
    <source>
        <dbReference type="Proteomes" id="UP000584670"/>
    </source>
</evidence>
<protein>
    <recommendedName>
        <fullName evidence="4">Lipoprotein</fullName>
    </recommendedName>
</protein>
<accession>A0A7X1M9H1</accession>
<dbReference type="PROSITE" id="PS51257">
    <property type="entry name" value="PROKAR_LIPOPROTEIN"/>
    <property type="match status" value="1"/>
</dbReference>
<dbReference type="Proteomes" id="UP000584670">
    <property type="component" value="Unassembled WGS sequence"/>
</dbReference>
<gene>
    <name evidence="2" type="ORF">H4N64_14170</name>
</gene>
<evidence type="ECO:0000256" key="1">
    <source>
        <dbReference type="SAM" id="MobiDB-lite"/>
    </source>
</evidence>
<name>A0A7X1M9H1_9ACTN</name>
<organism evidence="2 3">
    <name type="scientific">Streptomyces cupreus</name>
    <dbReference type="NCBI Taxonomy" id="2759956"/>
    <lineage>
        <taxon>Bacteria</taxon>
        <taxon>Bacillati</taxon>
        <taxon>Actinomycetota</taxon>
        <taxon>Actinomycetes</taxon>
        <taxon>Kitasatosporales</taxon>
        <taxon>Streptomycetaceae</taxon>
        <taxon>Streptomyces</taxon>
    </lineage>
</organism>
<feature type="compositionally biased region" description="Basic and acidic residues" evidence="1">
    <location>
        <begin position="104"/>
        <end position="127"/>
    </location>
</feature>
<comment type="caution">
    <text evidence="2">The sequence shown here is derived from an EMBL/GenBank/DDBJ whole genome shotgun (WGS) entry which is preliminary data.</text>
</comment>
<feature type="region of interest" description="Disordered" evidence="1">
    <location>
        <begin position="27"/>
        <end position="127"/>
    </location>
</feature>
<reference evidence="2 3" key="1">
    <citation type="submission" date="2020-08" db="EMBL/GenBank/DDBJ databases">
        <title>Streptomyces sp. PSKA01 genome sequencing and assembly.</title>
        <authorList>
            <person name="Mandal S."/>
            <person name="Maiti P.K."/>
            <person name="Das P."/>
        </authorList>
    </citation>
    <scope>NUCLEOTIDE SEQUENCE [LARGE SCALE GENOMIC DNA]</scope>
    <source>
        <strain evidence="2 3">PSKA01</strain>
    </source>
</reference>
<feature type="compositionally biased region" description="Pro residues" evidence="1">
    <location>
        <begin position="85"/>
        <end position="96"/>
    </location>
</feature>
<keyword evidence="3" id="KW-1185">Reference proteome</keyword>
<proteinExistence type="predicted"/>
<sequence length="157" mass="17013">MHRTTTTATLLVTVAVSALTGCVTVQRPPVSVPAPSQPSNRQDGRAEPQIVQAPAQEALELIGPPRHAERKPPATRRPTRSAPAPTAPPAQPPTPRGHPRPAHPRPERSAPQRPRFEIPDVTESVRENTDVCALGKKYGGWRKDGPEARLCEQAYGR</sequence>
<evidence type="ECO:0008006" key="4">
    <source>
        <dbReference type="Google" id="ProtNLM"/>
    </source>
</evidence>
<dbReference type="AlphaFoldDB" id="A0A7X1M9H1"/>
<dbReference type="RefSeq" id="WP_186282643.1">
    <property type="nucleotide sequence ID" value="NZ_JACMSF010000012.1"/>
</dbReference>
<dbReference type="EMBL" id="JACMSF010000012">
    <property type="protein sequence ID" value="MBC2902736.1"/>
    <property type="molecule type" value="Genomic_DNA"/>
</dbReference>
<evidence type="ECO:0000313" key="2">
    <source>
        <dbReference type="EMBL" id="MBC2902736.1"/>
    </source>
</evidence>